<dbReference type="RefSeq" id="WP_142895547.1">
    <property type="nucleotide sequence ID" value="NZ_ML660053.1"/>
</dbReference>
<dbReference type="OrthoDB" id="9777859at2"/>
<evidence type="ECO:0000313" key="3">
    <source>
        <dbReference type="Proteomes" id="UP000315252"/>
    </source>
</evidence>
<evidence type="ECO:0000259" key="1">
    <source>
        <dbReference type="Pfam" id="PF01425"/>
    </source>
</evidence>
<dbReference type="EC" id="3.5.1.4" evidence="2"/>
<dbReference type="GO" id="GO:0004040">
    <property type="term" value="F:amidase activity"/>
    <property type="evidence" value="ECO:0007669"/>
    <property type="project" value="UniProtKB-EC"/>
</dbReference>
<dbReference type="AlphaFoldDB" id="A0A545TXG5"/>
<name>A0A545TXG5_9PROT</name>
<sequence>MIDSLGAFIPESDVNIAGAADGPLRGVTFAAKDIYDIAGHVTGCGNPDWARSHEAATATAPTVQRLLDAGAYLVGKTITDELAYSLNGQNHHYGTPSNINAPGRIPGGSSSGSASAVAGGLVDTALGSDTGGSIRTPASYCGLFGLRPTHGRISLENVMPLAPSFDTVGWFARDAELLRRVGEVLFQESAAHSPPPTKLVIVEDAFELAEDAVRSALAPFVTRLEARLTAGDPVLAGEPGGGLSEWMWRFRKIQASEIWKVHGAWIEAQSPAFGAEVAERFAWAKDVDPGEVEEASAARIDYTRRLEALVPEGTLLCLPSTPGIAPLVSASAESLLEHRGSVLSLNSIAGLSGLPQITMPLATVSGCPVGLSLIAGRNADMALLAFAESFTREAADGAFESQFGI</sequence>
<dbReference type="PROSITE" id="PS00571">
    <property type="entry name" value="AMIDASES"/>
    <property type="match status" value="1"/>
</dbReference>
<dbReference type="Gene3D" id="3.90.1300.10">
    <property type="entry name" value="Amidase signature (AS) domain"/>
    <property type="match status" value="1"/>
</dbReference>
<dbReference type="EMBL" id="VHSH01000002">
    <property type="protein sequence ID" value="TQV81916.1"/>
    <property type="molecule type" value="Genomic_DNA"/>
</dbReference>
<dbReference type="NCBIfam" id="NF006169">
    <property type="entry name" value="PRK08310.1"/>
    <property type="match status" value="1"/>
</dbReference>
<keyword evidence="3" id="KW-1185">Reference proteome</keyword>
<proteinExistence type="predicted"/>
<dbReference type="SUPFAM" id="SSF75304">
    <property type="entry name" value="Amidase signature (AS) enzymes"/>
    <property type="match status" value="1"/>
</dbReference>
<dbReference type="InterPro" id="IPR023631">
    <property type="entry name" value="Amidase_dom"/>
</dbReference>
<gene>
    <name evidence="2" type="ORF">FKG95_06685</name>
</gene>
<protein>
    <submittedName>
        <fullName evidence="2">Amidase</fullName>
        <ecNumber evidence="2">3.5.1.4</ecNumber>
    </submittedName>
</protein>
<evidence type="ECO:0000313" key="2">
    <source>
        <dbReference type="EMBL" id="TQV81916.1"/>
    </source>
</evidence>
<accession>A0A545TXG5</accession>
<reference evidence="2 3" key="1">
    <citation type="submission" date="2019-06" db="EMBL/GenBank/DDBJ databases">
        <title>Whole genome sequence for Rhodospirillaceae sp. R148.</title>
        <authorList>
            <person name="Wang G."/>
        </authorList>
    </citation>
    <scope>NUCLEOTIDE SEQUENCE [LARGE SCALE GENOMIC DNA]</scope>
    <source>
        <strain evidence="2 3">R148</strain>
    </source>
</reference>
<dbReference type="PANTHER" id="PTHR46310:SF7">
    <property type="entry name" value="AMIDASE 1"/>
    <property type="match status" value="1"/>
</dbReference>
<dbReference type="InterPro" id="IPR020556">
    <property type="entry name" value="Amidase_CS"/>
</dbReference>
<keyword evidence="2" id="KW-0378">Hydrolase</keyword>
<feature type="domain" description="Amidase" evidence="1">
    <location>
        <begin position="12"/>
        <end position="194"/>
    </location>
</feature>
<dbReference type="PANTHER" id="PTHR46310">
    <property type="entry name" value="AMIDASE 1"/>
    <property type="match status" value="1"/>
</dbReference>
<dbReference type="InterPro" id="IPR036928">
    <property type="entry name" value="AS_sf"/>
</dbReference>
<comment type="caution">
    <text evidence="2">The sequence shown here is derived from an EMBL/GenBank/DDBJ whole genome shotgun (WGS) entry which is preliminary data.</text>
</comment>
<organism evidence="2 3">
    <name type="scientific">Denitrobaculum tricleocarpae</name>
    <dbReference type="NCBI Taxonomy" id="2591009"/>
    <lineage>
        <taxon>Bacteria</taxon>
        <taxon>Pseudomonadati</taxon>
        <taxon>Pseudomonadota</taxon>
        <taxon>Alphaproteobacteria</taxon>
        <taxon>Rhodospirillales</taxon>
        <taxon>Rhodospirillaceae</taxon>
        <taxon>Denitrobaculum</taxon>
    </lineage>
</organism>
<dbReference type="Proteomes" id="UP000315252">
    <property type="component" value="Unassembled WGS sequence"/>
</dbReference>
<dbReference type="Pfam" id="PF01425">
    <property type="entry name" value="Amidase"/>
    <property type="match status" value="1"/>
</dbReference>